<dbReference type="InterPro" id="IPR002842">
    <property type="entry name" value="ATPase_V1_Esu"/>
</dbReference>
<accession>A0AAQ3JIJ8</accession>
<dbReference type="EMBL" id="JAAITB010000012">
    <property type="protein sequence ID" value="NSJ79268.1"/>
    <property type="molecule type" value="Genomic_DNA"/>
</dbReference>
<evidence type="ECO:0000256" key="1">
    <source>
        <dbReference type="ARBA" id="ARBA00005901"/>
    </source>
</evidence>
<dbReference type="AlphaFoldDB" id="A0AAQ3JIJ8"/>
<protein>
    <submittedName>
        <fullName evidence="5">V-type ATP synthase subunit E</fullName>
    </submittedName>
</protein>
<evidence type="ECO:0000313" key="4">
    <source>
        <dbReference type="EMBL" id="NSJ79268.1"/>
    </source>
</evidence>
<keyword evidence="2" id="KW-0813">Transport</keyword>
<dbReference type="EMBL" id="CP132968">
    <property type="protein sequence ID" value="WMD16583.1"/>
    <property type="molecule type" value="Genomic_DNA"/>
</dbReference>
<evidence type="ECO:0000256" key="2">
    <source>
        <dbReference type="ARBA" id="ARBA00022448"/>
    </source>
</evidence>
<reference evidence="5" key="3">
    <citation type="submission" date="2023-08" db="EMBL/GenBank/DDBJ databases">
        <title>Complete Genome Sequences of butyrate producing Anaerostipes hadrus strains BA1 and GIF7 isolated from the terminal ileum of a healthy lean male.</title>
        <authorList>
            <person name="Low A."/>
            <person name="Sheludchenko M."/>
            <person name="Cheng H.E."/>
            <person name="Koh X.Q."/>
            <person name="Lee J."/>
        </authorList>
    </citation>
    <scope>NUCLEOTIDE SEQUENCE</scope>
    <source>
        <strain evidence="5">BA1</strain>
    </source>
</reference>
<dbReference type="Proteomes" id="UP001644750">
    <property type="component" value="Unassembled WGS sequence"/>
</dbReference>
<comment type="similarity">
    <text evidence="1">Belongs to the V-ATPase E subunit family.</text>
</comment>
<evidence type="ECO:0000313" key="5">
    <source>
        <dbReference type="EMBL" id="WMD16583.1"/>
    </source>
</evidence>
<keyword evidence="3" id="KW-0406">Ion transport</keyword>
<dbReference type="RefSeq" id="WP_009203167.1">
    <property type="nucleotide sequence ID" value="NZ_BAABYN010000001.1"/>
</dbReference>
<reference evidence="4 7" key="1">
    <citation type="journal article" date="2020" name="Cell Host Microbe">
        <title>Functional and Genomic Variation between Human-Derived Isolates of Lachnospiraceae Reveals Inter- and Intra-Species Diversity.</title>
        <authorList>
            <person name="Sorbara M.T."/>
            <person name="Littmann E.R."/>
            <person name="Fontana E."/>
            <person name="Moody T.U."/>
            <person name="Kohout C.E."/>
            <person name="Gjonbalaj M."/>
            <person name="Eaton V."/>
            <person name="Seok R."/>
            <person name="Leiner I.M."/>
            <person name="Pamer E.G."/>
        </authorList>
    </citation>
    <scope>NUCLEOTIDE SEQUENCE [LARGE SCALE GENOMIC DNA]</scope>
    <source>
        <strain evidence="4 7">MSK.14.57</strain>
    </source>
</reference>
<dbReference type="Gene3D" id="3.30.2320.30">
    <property type="entry name" value="ATP synthase, E subunit, C-terminal"/>
    <property type="match status" value="1"/>
</dbReference>
<reference evidence="4" key="2">
    <citation type="submission" date="2020-02" db="EMBL/GenBank/DDBJ databases">
        <authorList>
            <person name="Littmann E."/>
            <person name="Sorbara M."/>
        </authorList>
    </citation>
    <scope>NUCLEOTIDE SEQUENCE</scope>
    <source>
        <strain evidence="4">MSK.14.57</strain>
    </source>
</reference>
<proteinExistence type="inferred from homology"/>
<evidence type="ECO:0000256" key="3">
    <source>
        <dbReference type="ARBA" id="ARBA00023065"/>
    </source>
</evidence>
<name>A0AAQ3JIJ8_ANAHA</name>
<evidence type="ECO:0000313" key="6">
    <source>
        <dbReference type="Proteomes" id="UP001243496"/>
    </source>
</evidence>
<dbReference type="GO" id="GO:0033178">
    <property type="term" value="C:proton-transporting two-sector ATPase complex, catalytic domain"/>
    <property type="evidence" value="ECO:0007669"/>
    <property type="project" value="InterPro"/>
</dbReference>
<dbReference type="GeneID" id="92739817"/>
<dbReference type="Pfam" id="PF01991">
    <property type="entry name" value="vATP-synt_E"/>
    <property type="match status" value="1"/>
</dbReference>
<sequence length="198" mass="22552">MTTLTVEEKISHIREAAMEEARARGNEIIDQHQKALEGVFKTHKQEAVMQADTRIKTETASARQQLNTVTSKGQLKLRRQLSRVQNELKNKLFEEVREMAEEYMKTEAYKELLVSYIAKAARFADGNPLTIYINSSDEDKKEFLEKRTGMTVTVSEEDFLGGIRSIIPGRNILIDHSFSGALEKEYEEFTFKGGVTGE</sequence>
<gene>
    <name evidence="4" type="ORF">G5A72_06635</name>
    <name evidence="5" type="ORF">RBI15_00370</name>
</gene>
<organism evidence="5 6">
    <name type="scientific">Anaerostipes hadrus</name>
    <dbReference type="NCBI Taxonomy" id="649756"/>
    <lineage>
        <taxon>Bacteria</taxon>
        <taxon>Bacillati</taxon>
        <taxon>Bacillota</taxon>
        <taxon>Clostridia</taxon>
        <taxon>Lachnospirales</taxon>
        <taxon>Lachnospiraceae</taxon>
        <taxon>Anaerostipes</taxon>
    </lineage>
</organism>
<evidence type="ECO:0000313" key="7">
    <source>
        <dbReference type="Proteomes" id="UP001644750"/>
    </source>
</evidence>
<dbReference type="SUPFAM" id="SSF160527">
    <property type="entry name" value="V-type ATPase subunit E-like"/>
    <property type="match status" value="1"/>
</dbReference>
<dbReference type="Proteomes" id="UP001243496">
    <property type="component" value="Chromosome"/>
</dbReference>
<dbReference type="InterPro" id="IPR038495">
    <property type="entry name" value="ATPase_E_C"/>
</dbReference>
<keyword evidence="7" id="KW-1185">Reference proteome</keyword>
<dbReference type="GO" id="GO:0046961">
    <property type="term" value="F:proton-transporting ATPase activity, rotational mechanism"/>
    <property type="evidence" value="ECO:0007669"/>
    <property type="project" value="InterPro"/>
</dbReference>